<proteinExistence type="predicted"/>
<dbReference type="EMBL" id="LVYV01000056">
    <property type="protein sequence ID" value="KZD20402.1"/>
    <property type="molecule type" value="Genomic_DNA"/>
</dbReference>
<comment type="caution">
    <text evidence="1">The sequence shown here is derived from an EMBL/GenBank/DDBJ whole genome shotgun (WGS) entry which is preliminary data.</text>
</comment>
<dbReference type="Proteomes" id="UP000076574">
    <property type="component" value="Unassembled WGS sequence"/>
</dbReference>
<evidence type="ECO:0000313" key="2">
    <source>
        <dbReference type="Proteomes" id="UP000076574"/>
    </source>
</evidence>
<protein>
    <submittedName>
        <fullName evidence="1">Uncharacterized protein</fullName>
    </submittedName>
</protein>
<keyword evidence="2" id="KW-1185">Reference proteome</keyword>
<accession>A0A161SKC8</accession>
<dbReference type="AlphaFoldDB" id="A0A161SKC8"/>
<sequence length="73" mass="7899">MEAAVASAIELIVSAYIQVGDRAALVGLLDHRKRIAKDLRSRTGFDFRVPLDAVENEIEVIEAGVATFDNSPS</sequence>
<organism evidence="1 2">
    <name type="scientific">Tardiphaga robiniae</name>
    <dbReference type="NCBI Taxonomy" id="943830"/>
    <lineage>
        <taxon>Bacteria</taxon>
        <taxon>Pseudomonadati</taxon>
        <taxon>Pseudomonadota</taxon>
        <taxon>Alphaproteobacteria</taxon>
        <taxon>Hyphomicrobiales</taxon>
        <taxon>Nitrobacteraceae</taxon>
        <taxon>Tardiphaga</taxon>
    </lineage>
</organism>
<gene>
    <name evidence="1" type="ORF">A4A58_19415</name>
</gene>
<reference evidence="1 2" key="1">
    <citation type="submission" date="2016-03" db="EMBL/GenBank/DDBJ databases">
        <title>Microsymbionts genomes from the relict species Vavilovia formosa (Stev.) Fed.</title>
        <authorList>
            <person name="Kopat V."/>
            <person name="Chirak E."/>
            <person name="Kimeklis A."/>
            <person name="Andronov E."/>
        </authorList>
    </citation>
    <scope>NUCLEOTIDE SEQUENCE [LARGE SCALE GENOMIC DNA]</scope>
    <source>
        <strain evidence="1 2">Vaf07</strain>
    </source>
</reference>
<evidence type="ECO:0000313" key="1">
    <source>
        <dbReference type="EMBL" id="KZD20402.1"/>
    </source>
</evidence>
<name>A0A161SKC8_9BRAD</name>